<dbReference type="KEGG" id="vfa:MM35RIKEN_18750"/>
<sequence length="312" mass="34964">MKNVLKVENVTMQFGGVVAVDNLTMEVNEGEIVALIGPNGAGKTTAFNVITGVYAPTNGRVCFNEKCIVRNHPTGKMKKAYKGEEPTMYTAQFGPREALEDEALKAWKLAQKERDEYAFSDHVLSPTPDKITVQGMARTFQNIRLWKTQTVFDNVLIAKHLRRTSNLFTAALHLNGKEEARQRAEVLELLKLVGLEDVKDELATSLPYGKQRRLEIARALATNPTLLLLDEPAAGMNPQETLELTEFIGEIRKNFHMTILLIEHHMDLVMDIADRIYVLDFGKLIAQGTPEEIQSNERVIDAYLGVVEDAED</sequence>
<evidence type="ECO:0000256" key="1">
    <source>
        <dbReference type="ARBA" id="ARBA00022448"/>
    </source>
</evidence>
<dbReference type="PROSITE" id="PS50893">
    <property type="entry name" value="ABC_TRANSPORTER_2"/>
    <property type="match status" value="1"/>
</dbReference>
<dbReference type="SMART" id="SM00382">
    <property type="entry name" value="AAA"/>
    <property type="match status" value="1"/>
</dbReference>
<geneLocation type="plasmid" evidence="5 6">
    <name>pMM35_01</name>
</geneLocation>
<dbReference type="RefSeq" id="WP_212821404.1">
    <property type="nucleotide sequence ID" value="NZ_AP023416.1"/>
</dbReference>
<dbReference type="GO" id="GO:1903805">
    <property type="term" value="P:L-valine import across plasma membrane"/>
    <property type="evidence" value="ECO:0007669"/>
    <property type="project" value="TreeGrafter"/>
</dbReference>
<organism evidence="5 6">
    <name type="scientific">Vescimonas fastidiosa</name>
    <dbReference type="NCBI Taxonomy" id="2714353"/>
    <lineage>
        <taxon>Bacteria</taxon>
        <taxon>Bacillati</taxon>
        <taxon>Bacillota</taxon>
        <taxon>Clostridia</taxon>
        <taxon>Eubacteriales</taxon>
        <taxon>Oscillospiraceae</taxon>
        <taxon>Vescimonas</taxon>
    </lineage>
</organism>
<dbReference type="InterPro" id="IPR051120">
    <property type="entry name" value="ABC_AA/LPS_Transport"/>
</dbReference>
<proteinExistence type="predicted"/>
<dbReference type="InterPro" id="IPR027417">
    <property type="entry name" value="P-loop_NTPase"/>
</dbReference>
<dbReference type="GO" id="GO:1903806">
    <property type="term" value="P:L-isoleucine import across plasma membrane"/>
    <property type="evidence" value="ECO:0007669"/>
    <property type="project" value="TreeGrafter"/>
</dbReference>
<dbReference type="AlphaFoldDB" id="A0A810Q4N6"/>
<dbReference type="GO" id="GO:0005304">
    <property type="term" value="F:L-valine transmembrane transporter activity"/>
    <property type="evidence" value="ECO:0007669"/>
    <property type="project" value="TreeGrafter"/>
</dbReference>
<dbReference type="GO" id="GO:0015188">
    <property type="term" value="F:L-isoleucine transmembrane transporter activity"/>
    <property type="evidence" value="ECO:0007669"/>
    <property type="project" value="TreeGrafter"/>
</dbReference>
<keyword evidence="6" id="KW-1185">Reference proteome</keyword>
<dbReference type="InterPro" id="IPR032823">
    <property type="entry name" value="BCA_ABC_TP_C"/>
</dbReference>
<dbReference type="Proteomes" id="UP000681343">
    <property type="component" value="Plasmid pMM35_01"/>
</dbReference>
<dbReference type="EMBL" id="AP023416">
    <property type="protein sequence ID" value="BCK79683.1"/>
    <property type="molecule type" value="Genomic_DNA"/>
</dbReference>
<dbReference type="GO" id="GO:0005886">
    <property type="term" value="C:plasma membrane"/>
    <property type="evidence" value="ECO:0007669"/>
    <property type="project" value="TreeGrafter"/>
</dbReference>
<dbReference type="Gene3D" id="3.40.50.300">
    <property type="entry name" value="P-loop containing nucleotide triphosphate hydrolases"/>
    <property type="match status" value="1"/>
</dbReference>
<evidence type="ECO:0000256" key="2">
    <source>
        <dbReference type="ARBA" id="ARBA00022741"/>
    </source>
</evidence>
<dbReference type="SUPFAM" id="SSF52540">
    <property type="entry name" value="P-loop containing nucleoside triphosphate hydrolases"/>
    <property type="match status" value="1"/>
</dbReference>
<dbReference type="InterPro" id="IPR003593">
    <property type="entry name" value="AAA+_ATPase"/>
</dbReference>
<reference evidence="5" key="1">
    <citation type="submission" date="2020-09" db="EMBL/GenBank/DDBJ databases">
        <title>New species isolated from human feces.</title>
        <authorList>
            <person name="Kitahara M."/>
            <person name="Shigeno Y."/>
            <person name="Shime M."/>
            <person name="Matsumoto Y."/>
            <person name="Nakamura S."/>
            <person name="Motooka D."/>
            <person name="Fukuoka S."/>
            <person name="Nishikawa H."/>
            <person name="Benno Y."/>
        </authorList>
    </citation>
    <scope>NUCLEOTIDE SEQUENCE</scope>
    <source>
        <strain evidence="5">MM35</strain>
        <plasmid evidence="5">pMM35_01</plasmid>
    </source>
</reference>
<dbReference type="Pfam" id="PF00005">
    <property type="entry name" value="ABC_tran"/>
    <property type="match status" value="2"/>
</dbReference>
<dbReference type="PANTHER" id="PTHR45772">
    <property type="entry name" value="CONSERVED COMPONENT OF ABC TRANSPORTER FOR NATURAL AMINO ACIDS-RELATED"/>
    <property type="match status" value="1"/>
</dbReference>
<accession>A0A810Q4N6</accession>
<evidence type="ECO:0000259" key="4">
    <source>
        <dbReference type="PROSITE" id="PS50893"/>
    </source>
</evidence>
<dbReference type="GO" id="GO:0005524">
    <property type="term" value="F:ATP binding"/>
    <property type="evidence" value="ECO:0007669"/>
    <property type="project" value="UniProtKB-KW"/>
</dbReference>
<dbReference type="GO" id="GO:0016887">
    <property type="term" value="F:ATP hydrolysis activity"/>
    <property type="evidence" value="ECO:0007669"/>
    <property type="project" value="InterPro"/>
</dbReference>
<dbReference type="CDD" id="cd03219">
    <property type="entry name" value="ABC_Mj1267_LivG_branched"/>
    <property type="match status" value="1"/>
</dbReference>
<dbReference type="Pfam" id="PF12399">
    <property type="entry name" value="BCA_ABC_TP_C"/>
    <property type="match status" value="1"/>
</dbReference>
<dbReference type="GO" id="GO:0042941">
    <property type="term" value="P:D-alanine transmembrane transport"/>
    <property type="evidence" value="ECO:0007669"/>
    <property type="project" value="TreeGrafter"/>
</dbReference>
<keyword evidence="5" id="KW-0614">Plasmid</keyword>
<evidence type="ECO:0000256" key="3">
    <source>
        <dbReference type="ARBA" id="ARBA00022840"/>
    </source>
</evidence>
<dbReference type="PANTHER" id="PTHR45772:SF7">
    <property type="entry name" value="AMINO ACID ABC TRANSPORTER ATP-BINDING PROTEIN"/>
    <property type="match status" value="1"/>
</dbReference>
<evidence type="ECO:0000313" key="5">
    <source>
        <dbReference type="EMBL" id="BCK79683.1"/>
    </source>
</evidence>
<evidence type="ECO:0000313" key="6">
    <source>
        <dbReference type="Proteomes" id="UP000681343"/>
    </source>
</evidence>
<gene>
    <name evidence="5" type="ORF">MM35RIKEN_18750</name>
</gene>
<protein>
    <recommendedName>
        <fullName evidence="4">ABC transporter domain-containing protein</fullName>
    </recommendedName>
</protein>
<keyword evidence="2" id="KW-0547">Nucleotide-binding</keyword>
<feature type="domain" description="ABC transporter" evidence="4">
    <location>
        <begin position="5"/>
        <end position="306"/>
    </location>
</feature>
<dbReference type="InterPro" id="IPR003439">
    <property type="entry name" value="ABC_transporter-like_ATP-bd"/>
</dbReference>
<dbReference type="GO" id="GO:0015808">
    <property type="term" value="P:L-alanine transport"/>
    <property type="evidence" value="ECO:0007669"/>
    <property type="project" value="TreeGrafter"/>
</dbReference>
<keyword evidence="3" id="KW-0067">ATP-binding</keyword>
<name>A0A810Q4N6_9FIRM</name>
<dbReference type="GO" id="GO:0015192">
    <property type="term" value="F:L-phenylalanine transmembrane transporter activity"/>
    <property type="evidence" value="ECO:0007669"/>
    <property type="project" value="TreeGrafter"/>
</dbReference>
<keyword evidence="1" id="KW-0813">Transport</keyword>